<accession>A0ABV6PJE2</accession>
<name>A0ABV6PJE2_9SPHN</name>
<dbReference type="PROSITE" id="PS51257">
    <property type="entry name" value="PROKAR_LIPOPROTEIN"/>
    <property type="match status" value="1"/>
</dbReference>
<evidence type="ECO:0000313" key="1">
    <source>
        <dbReference type="EMBL" id="MFC0589956.1"/>
    </source>
</evidence>
<evidence type="ECO:0000313" key="2">
    <source>
        <dbReference type="Proteomes" id="UP001589943"/>
    </source>
</evidence>
<gene>
    <name evidence="1" type="ORF">ACFFF7_11070</name>
</gene>
<dbReference type="Proteomes" id="UP001589943">
    <property type="component" value="Unassembled WGS sequence"/>
</dbReference>
<dbReference type="Gene3D" id="1.10.287.110">
    <property type="entry name" value="DnaJ domain"/>
    <property type="match status" value="1"/>
</dbReference>
<reference evidence="1 2" key="1">
    <citation type="submission" date="2024-09" db="EMBL/GenBank/DDBJ databases">
        <authorList>
            <person name="Sun Q."/>
            <person name="Mori K."/>
        </authorList>
    </citation>
    <scope>NUCLEOTIDE SEQUENCE [LARGE SCALE GENOMIC DNA]</scope>
    <source>
        <strain evidence="1 2">NCAIM B.02537</strain>
    </source>
</reference>
<sequence length="97" mass="10717">MGKLITLLLLGTLACRLLTGRWPWQLWAQSERAQDEAQARALLGVGRDAGREQVLEAHRRLLMTAHPDRGGTSDQVHAAARARDLLLARIERSGAAR</sequence>
<dbReference type="EMBL" id="JBHLTL010000006">
    <property type="protein sequence ID" value="MFC0589956.1"/>
    <property type="molecule type" value="Genomic_DNA"/>
</dbReference>
<dbReference type="RefSeq" id="WP_379481412.1">
    <property type="nucleotide sequence ID" value="NZ_JBHLTL010000006.1"/>
</dbReference>
<dbReference type="InterPro" id="IPR036869">
    <property type="entry name" value="J_dom_sf"/>
</dbReference>
<organism evidence="1 2">
    <name type="scientific">Novosphingobium aquiterrae</name>
    <dbReference type="NCBI Taxonomy" id="624388"/>
    <lineage>
        <taxon>Bacteria</taxon>
        <taxon>Pseudomonadati</taxon>
        <taxon>Pseudomonadota</taxon>
        <taxon>Alphaproteobacteria</taxon>
        <taxon>Sphingomonadales</taxon>
        <taxon>Sphingomonadaceae</taxon>
        <taxon>Novosphingobium</taxon>
    </lineage>
</organism>
<comment type="caution">
    <text evidence="1">The sequence shown here is derived from an EMBL/GenBank/DDBJ whole genome shotgun (WGS) entry which is preliminary data.</text>
</comment>
<dbReference type="SUPFAM" id="SSF46565">
    <property type="entry name" value="Chaperone J-domain"/>
    <property type="match status" value="1"/>
</dbReference>
<proteinExistence type="predicted"/>
<protein>
    <submittedName>
        <fullName evidence="1">Molecular chaperone DnaJ</fullName>
    </submittedName>
</protein>
<keyword evidence="2" id="KW-1185">Reference proteome</keyword>